<evidence type="ECO:0000256" key="1">
    <source>
        <dbReference type="SAM" id="MobiDB-lite"/>
    </source>
</evidence>
<organism evidence="2">
    <name type="scientific">Anguilla anguilla</name>
    <name type="common">European freshwater eel</name>
    <name type="synonym">Muraena anguilla</name>
    <dbReference type="NCBI Taxonomy" id="7936"/>
    <lineage>
        <taxon>Eukaryota</taxon>
        <taxon>Metazoa</taxon>
        <taxon>Chordata</taxon>
        <taxon>Craniata</taxon>
        <taxon>Vertebrata</taxon>
        <taxon>Euteleostomi</taxon>
        <taxon>Actinopterygii</taxon>
        <taxon>Neopterygii</taxon>
        <taxon>Teleostei</taxon>
        <taxon>Anguilliformes</taxon>
        <taxon>Anguillidae</taxon>
        <taxon>Anguilla</taxon>
    </lineage>
</organism>
<feature type="compositionally biased region" description="Low complexity" evidence="1">
    <location>
        <begin position="18"/>
        <end position="30"/>
    </location>
</feature>
<feature type="region of interest" description="Disordered" evidence="1">
    <location>
        <begin position="1"/>
        <end position="30"/>
    </location>
</feature>
<accession>A0A0E9WB93</accession>
<dbReference type="AlphaFoldDB" id="A0A0E9WB93"/>
<sequence length="68" mass="7149">MESSHLRGAWNGGGAETGMGRMISGSSISRTRVGKQTAMFVGRASLSLARHRNGITSTEWEVGGVLAE</sequence>
<proteinExistence type="predicted"/>
<evidence type="ECO:0000313" key="2">
    <source>
        <dbReference type="EMBL" id="JAH86820.1"/>
    </source>
</evidence>
<protein>
    <submittedName>
        <fullName evidence="2">Uncharacterized protein</fullName>
    </submittedName>
</protein>
<name>A0A0E9WB93_ANGAN</name>
<dbReference type="EMBL" id="GBXM01021757">
    <property type="protein sequence ID" value="JAH86820.1"/>
    <property type="molecule type" value="Transcribed_RNA"/>
</dbReference>
<reference evidence="2" key="1">
    <citation type="submission" date="2014-11" db="EMBL/GenBank/DDBJ databases">
        <authorList>
            <person name="Amaro Gonzalez C."/>
        </authorList>
    </citation>
    <scope>NUCLEOTIDE SEQUENCE</scope>
</reference>
<reference evidence="2" key="2">
    <citation type="journal article" date="2015" name="Fish Shellfish Immunol.">
        <title>Early steps in the European eel (Anguilla anguilla)-Vibrio vulnificus interaction in the gills: Role of the RtxA13 toxin.</title>
        <authorList>
            <person name="Callol A."/>
            <person name="Pajuelo D."/>
            <person name="Ebbesson L."/>
            <person name="Teles M."/>
            <person name="MacKenzie S."/>
            <person name="Amaro C."/>
        </authorList>
    </citation>
    <scope>NUCLEOTIDE SEQUENCE</scope>
</reference>